<dbReference type="AlphaFoldDB" id="A0A098GB99"/>
<dbReference type="Gene3D" id="6.10.10.120">
    <property type="entry name" value="Antitoxin ParD1-like"/>
    <property type="match status" value="1"/>
</dbReference>
<dbReference type="Pfam" id="PF03693">
    <property type="entry name" value="ParD_antitoxin"/>
    <property type="match status" value="1"/>
</dbReference>
<evidence type="ECO:0000256" key="4">
    <source>
        <dbReference type="ARBA" id="ARBA00037106"/>
    </source>
</evidence>
<dbReference type="OrthoDB" id="9815501at2"/>
<dbReference type="Proteomes" id="UP000032430">
    <property type="component" value="Plasmid II"/>
</dbReference>
<evidence type="ECO:0000256" key="3">
    <source>
        <dbReference type="ARBA" id="ARBA00022649"/>
    </source>
</evidence>
<keyword evidence="6" id="KW-1185">Reference proteome</keyword>
<dbReference type="GO" id="GO:0006355">
    <property type="term" value="P:regulation of DNA-templated transcription"/>
    <property type="evidence" value="ECO:0007669"/>
    <property type="project" value="InterPro"/>
</dbReference>
<sequence length="84" mass="9766">MARTMTVDLGSELRDYVQFLVDSGDYRSNSEVLRESLRLLREKQAESKLEQLRHLIDEGEGSGDPLMWNAEEFLDRMKKVPHAK</sequence>
<dbReference type="InterPro" id="IPR038296">
    <property type="entry name" value="ParD_sf"/>
</dbReference>
<comment type="similarity">
    <text evidence="1">Belongs to the ParD antitoxin family.</text>
</comment>
<keyword evidence="3" id="KW-1277">Toxin-antitoxin system</keyword>
<accession>A0A098GB99</accession>
<keyword evidence="5" id="KW-0614">Plasmid</keyword>
<geneLocation type="plasmid" evidence="6">
    <name>LLAP10_pA</name>
</geneLocation>
<organism evidence="5 6">
    <name type="scientific">Legionella fallonii LLAP-10</name>
    <dbReference type="NCBI Taxonomy" id="1212491"/>
    <lineage>
        <taxon>Bacteria</taxon>
        <taxon>Pseudomonadati</taxon>
        <taxon>Pseudomonadota</taxon>
        <taxon>Gammaproteobacteria</taxon>
        <taxon>Legionellales</taxon>
        <taxon>Legionellaceae</taxon>
        <taxon>Legionella</taxon>
    </lineage>
</organism>
<gene>
    <name evidence="5" type="ORF">LFA_pA0149</name>
</gene>
<evidence type="ECO:0000313" key="5">
    <source>
        <dbReference type="EMBL" id="CEG59250.1"/>
    </source>
</evidence>
<dbReference type="EMBL" id="LN614828">
    <property type="protein sequence ID" value="CEG59250.1"/>
    <property type="molecule type" value="Genomic_DNA"/>
</dbReference>
<name>A0A098GB99_9GAMM</name>
<comment type="function">
    <text evidence="4">Antitoxin component of a type II toxin-antitoxin (TA) system. Neutralizes the effect of toxin ParE.</text>
</comment>
<dbReference type="HOGENOM" id="CLU_144805_2_2_6"/>
<protein>
    <recommendedName>
        <fullName evidence="2">Antitoxin ParD</fullName>
    </recommendedName>
</protein>
<dbReference type="SUPFAM" id="SSF47598">
    <property type="entry name" value="Ribbon-helix-helix"/>
    <property type="match status" value="1"/>
</dbReference>
<dbReference type="PANTHER" id="PTHR36582:SF2">
    <property type="entry name" value="ANTITOXIN PARD"/>
    <property type="match status" value="1"/>
</dbReference>
<proteinExistence type="inferred from homology"/>
<evidence type="ECO:0000256" key="1">
    <source>
        <dbReference type="ARBA" id="ARBA00008580"/>
    </source>
</evidence>
<dbReference type="KEGG" id="lfa:LFA_pA0149"/>
<dbReference type="PANTHER" id="PTHR36582">
    <property type="entry name" value="ANTITOXIN PARD"/>
    <property type="match status" value="1"/>
</dbReference>
<evidence type="ECO:0000256" key="2">
    <source>
        <dbReference type="ARBA" id="ARBA00017940"/>
    </source>
</evidence>
<dbReference type="NCBIfam" id="TIGR02606">
    <property type="entry name" value="antidote_CC2985"/>
    <property type="match status" value="1"/>
</dbReference>
<evidence type="ECO:0000313" key="6">
    <source>
        <dbReference type="Proteomes" id="UP000032430"/>
    </source>
</evidence>
<reference evidence="6" key="1">
    <citation type="submission" date="2014-09" db="EMBL/GenBank/DDBJ databases">
        <authorList>
            <person name="Gomez-Valero L."/>
        </authorList>
    </citation>
    <scope>NUCLEOTIDE SEQUENCE [LARGE SCALE GENOMIC DNA]</scope>
    <source>
        <strain evidence="6">ATCC700992</strain>
        <plasmid evidence="6">LLAP10_pA</plasmid>
    </source>
</reference>
<dbReference type="InterPro" id="IPR022789">
    <property type="entry name" value="ParD"/>
</dbReference>
<dbReference type="InterPro" id="IPR010985">
    <property type="entry name" value="Ribbon_hlx_hlx"/>
</dbReference>
<dbReference type="RefSeq" id="WP_045097842.1">
    <property type="nucleotide sequence ID" value="NZ_LN614828.1"/>
</dbReference>